<evidence type="ECO:0000256" key="2">
    <source>
        <dbReference type="ARBA" id="ARBA00022448"/>
    </source>
</evidence>
<organism evidence="10 11">
    <name type="scientific">Rhizobium rhizogenes NBRC 13257</name>
    <dbReference type="NCBI Taxonomy" id="1220581"/>
    <lineage>
        <taxon>Bacteria</taxon>
        <taxon>Pseudomonadati</taxon>
        <taxon>Pseudomonadota</taxon>
        <taxon>Alphaproteobacteria</taxon>
        <taxon>Hyphomicrobiales</taxon>
        <taxon>Rhizobiaceae</taxon>
        <taxon>Rhizobium/Agrobacterium group</taxon>
        <taxon>Rhizobium</taxon>
    </lineage>
</organism>
<feature type="transmembrane region" description="Helical" evidence="9">
    <location>
        <begin position="203"/>
        <end position="224"/>
    </location>
</feature>
<dbReference type="PANTHER" id="PTHR33281">
    <property type="entry name" value="UPF0187 PROTEIN YNEE"/>
    <property type="match status" value="1"/>
</dbReference>
<keyword evidence="3" id="KW-1003">Cell membrane</keyword>
<accession>A0AA87Q0Z1</accession>
<dbReference type="Pfam" id="PF25539">
    <property type="entry name" value="Bestrophin_2"/>
    <property type="match status" value="1"/>
</dbReference>
<comment type="caution">
    <text evidence="10">The sequence shown here is derived from an EMBL/GenBank/DDBJ whole genome shotgun (WGS) entry which is preliminary data.</text>
</comment>
<protein>
    <recommendedName>
        <fullName evidence="12">Bestrophin</fullName>
    </recommendedName>
</protein>
<evidence type="ECO:0000256" key="7">
    <source>
        <dbReference type="ARBA" id="ARBA00023136"/>
    </source>
</evidence>
<evidence type="ECO:0000256" key="6">
    <source>
        <dbReference type="ARBA" id="ARBA00023065"/>
    </source>
</evidence>
<keyword evidence="4 9" id="KW-0812">Transmembrane</keyword>
<dbReference type="Proteomes" id="UP000026941">
    <property type="component" value="Unassembled WGS sequence"/>
</dbReference>
<dbReference type="PANTHER" id="PTHR33281:SF19">
    <property type="entry name" value="VOLTAGE-DEPENDENT ANION CHANNEL-FORMING PROTEIN YNEE"/>
    <property type="match status" value="1"/>
</dbReference>
<sequence length="298" mass="33078">MILRSKPSFKDILFAINGSILPRIAPHLIGISFISIVAIFAAQDHPGIFARISAIPFTLIGIALSVFMSFRNNACYARWWEGRKLWGELIIACRSFARQTSALEERDRTFLLHGLCGFSAGLVARLRGQDERAAIKPWFDMSLGPNNPNPTNAVLDHIGKHCLTLMRGHQIGAIHYSVLEGQITALSEVQGGCERIALTPVPFAYSLLLHRTALVFCVTLPFALAGSLDWWTLLPVLIVAYTFFGLDALGHQLEDPFGREPNALPLDAMQRTVERELLSLLGHQDLPDPIKPHKNVLR</sequence>
<reference evidence="10 11" key="1">
    <citation type="submission" date="2014-05" db="EMBL/GenBank/DDBJ databases">
        <title>Whole genome shotgun sequence of Rhizobium rhizogenes NBRC 13257.</title>
        <authorList>
            <person name="Katano-Makiyama Y."/>
            <person name="Hosoyama A."/>
            <person name="Hashimoto M."/>
            <person name="Hosoyama Y."/>
            <person name="Noguchi M."/>
            <person name="Tsuchikane K."/>
            <person name="Kimura A."/>
            <person name="Ohji S."/>
            <person name="Ichikawa N."/>
            <person name="Yamazoe A."/>
            <person name="Fujita N."/>
        </authorList>
    </citation>
    <scope>NUCLEOTIDE SEQUENCE [LARGE SCALE GENOMIC DNA]</scope>
    <source>
        <strain evidence="10 11">NBRC 13257</strain>
    </source>
</reference>
<dbReference type="GO" id="GO:0005254">
    <property type="term" value="F:chloride channel activity"/>
    <property type="evidence" value="ECO:0007669"/>
    <property type="project" value="InterPro"/>
</dbReference>
<evidence type="ECO:0000256" key="8">
    <source>
        <dbReference type="ARBA" id="ARBA00034708"/>
    </source>
</evidence>
<evidence type="ECO:0000256" key="3">
    <source>
        <dbReference type="ARBA" id="ARBA00022475"/>
    </source>
</evidence>
<feature type="transmembrane region" description="Helical" evidence="9">
    <location>
        <begin position="20"/>
        <end position="42"/>
    </location>
</feature>
<dbReference type="InterPro" id="IPR044669">
    <property type="entry name" value="YneE/VCCN1/2-like"/>
</dbReference>
<feature type="transmembrane region" description="Helical" evidence="9">
    <location>
        <begin position="48"/>
        <end position="70"/>
    </location>
</feature>
<dbReference type="AlphaFoldDB" id="A0AA87Q0Z1"/>
<keyword evidence="7 9" id="KW-0472">Membrane</keyword>
<evidence type="ECO:0000313" key="10">
    <source>
        <dbReference type="EMBL" id="GAJ93450.1"/>
    </source>
</evidence>
<name>A0AA87Q0Z1_RHIRH</name>
<evidence type="ECO:0000256" key="5">
    <source>
        <dbReference type="ARBA" id="ARBA00022989"/>
    </source>
</evidence>
<gene>
    <name evidence="10" type="ORF">RRH01S_06_00690</name>
</gene>
<evidence type="ECO:0008006" key="12">
    <source>
        <dbReference type="Google" id="ProtNLM"/>
    </source>
</evidence>
<comment type="subcellular location">
    <subcellularLocation>
        <location evidence="1">Cell membrane</location>
        <topology evidence="1">Multi-pass membrane protein</topology>
    </subcellularLocation>
</comment>
<evidence type="ECO:0000313" key="11">
    <source>
        <dbReference type="Proteomes" id="UP000026941"/>
    </source>
</evidence>
<proteinExistence type="inferred from homology"/>
<evidence type="ECO:0000256" key="9">
    <source>
        <dbReference type="SAM" id="Phobius"/>
    </source>
</evidence>
<keyword evidence="6" id="KW-0406">Ion transport</keyword>
<evidence type="ECO:0000256" key="1">
    <source>
        <dbReference type="ARBA" id="ARBA00004651"/>
    </source>
</evidence>
<feature type="transmembrane region" description="Helical" evidence="9">
    <location>
        <begin position="230"/>
        <end position="249"/>
    </location>
</feature>
<keyword evidence="5 9" id="KW-1133">Transmembrane helix</keyword>
<dbReference type="EMBL" id="BAYX01000006">
    <property type="protein sequence ID" value="GAJ93450.1"/>
    <property type="molecule type" value="Genomic_DNA"/>
</dbReference>
<comment type="similarity">
    <text evidence="8">Belongs to the anion channel-forming bestrophin (TC 1.A.46) family.</text>
</comment>
<dbReference type="GO" id="GO:0005886">
    <property type="term" value="C:plasma membrane"/>
    <property type="evidence" value="ECO:0007669"/>
    <property type="project" value="UniProtKB-SubCell"/>
</dbReference>
<keyword evidence="2" id="KW-0813">Transport</keyword>
<evidence type="ECO:0000256" key="4">
    <source>
        <dbReference type="ARBA" id="ARBA00022692"/>
    </source>
</evidence>